<feature type="binding site" evidence="12">
    <location>
        <position position="59"/>
    </location>
    <ligand>
        <name>NADPH</name>
        <dbReference type="ChEBI" id="CHEBI:57783"/>
    </ligand>
</feature>
<dbReference type="EMBL" id="JACHHT010000001">
    <property type="protein sequence ID" value="MBB6519901.1"/>
    <property type="molecule type" value="Genomic_DNA"/>
</dbReference>
<evidence type="ECO:0000256" key="6">
    <source>
        <dbReference type="ARBA" id="ARBA00022857"/>
    </source>
</evidence>
<dbReference type="RefSeq" id="WP_166852808.1">
    <property type="nucleotide sequence ID" value="NZ_JAAONY010000001.1"/>
</dbReference>
<dbReference type="UniPathway" id="UPA00098">
    <property type="reaction ID" value="UER00361"/>
</dbReference>
<feature type="domain" description="Pyrroline-5-carboxylate reductase dimerisation" evidence="14">
    <location>
        <begin position="165"/>
        <end position="269"/>
    </location>
</feature>
<evidence type="ECO:0000313" key="15">
    <source>
        <dbReference type="EMBL" id="MBB6519901.1"/>
    </source>
</evidence>
<dbReference type="GO" id="GO:0005737">
    <property type="term" value="C:cytoplasm"/>
    <property type="evidence" value="ECO:0007669"/>
    <property type="project" value="UniProtKB-SubCell"/>
</dbReference>
<dbReference type="InterPro" id="IPR000304">
    <property type="entry name" value="Pyrroline-COOH_reductase"/>
</dbReference>
<dbReference type="InterPro" id="IPR036291">
    <property type="entry name" value="NAD(P)-bd_dom_sf"/>
</dbReference>
<dbReference type="NCBIfam" id="TIGR00112">
    <property type="entry name" value="proC"/>
    <property type="match status" value="1"/>
</dbReference>
<evidence type="ECO:0000259" key="14">
    <source>
        <dbReference type="Pfam" id="PF14748"/>
    </source>
</evidence>
<dbReference type="PIRSF" id="PIRSF000193">
    <property type="entry name" value="Pyrrol-5-carb_rd"/>
    <property type="match status" value="1"/>
</dbReference>
<evidence type="ECO:0000256" key="7">
    <source>
        <dbReference type="ARBA" id="ARBA00023002"/>
    </source>
</evidence>
<evidence type="ECO:0000256" key="1">
    <source>
        <dbReference type="ARBA" id="ARBA00005205"/>
    </source>
</evidence>
<evidence type="ECO:0000256" key="10">
    <source>
        <dbReference type="HAMAP-Rule" id="MF_01925"/>
    </source>
</evidence>
<proteinExistence type="inferred from homology"/>
<evidence type="ECO:0000256" key="9">
    <source>
        <dbReference type="ARBA" id="ARBA00052690"/>
    </source>
</evidence>
<comment type="caution">
    <text evidence="15">The sequence shown here is derived from an EMBL/GenBank/DDBJ whole genome shotgun (WGS) entry which is preliminary data.</text>
</comment>
<dbReference type="Proteomes" id="UP000528457">
    <property type="component" value="Unassembled WGS sequence"/>
</dbReference>
<evidence type="ECO:0000256" key="12">
    <source>
        <dbReference type="PIRSR" id="PIRSR000193-1"/>
    </source>
</evidence>
<dbReference type="Gene3D" id="1.10.3730.10">
    <property type="entry name" value="ProC C-terminal domain-like"/>
    <property type="match status" value="1"/>
</dbReference>
<dbReference type="SUPFAM" id="SSF48179">
    <property type="entry name" value="6-phosphogluconate dehydrogenase C-terminal domain-like"/>
    <property type="match status" value="1"/>
</dbReference>
<dbReference type="FunFam" id="1.10.3730.10:FF:000001">
    <property type="entry name" value="Pyrroline-5-carboxylate reductase"/>
    <property type="match status" value="1"/>
</dbReference>
<gene>
    <name evidence="10" type="primary">proC</name>
    <name evidence="15" type="ORF">HNR48_000179</name>
</gene>
<dbReference type="GO" id="GO:0004735">
    <property type="term" value="F:pyrroline-5-carboxylate reductase activity"/>
    <property type="evidence" value="ECO:0007669"/>
    <property type="project" value="UniProtKB-UniRule"/>
</dbReference>
<dbReference type="SUPFAM" id="SSF51735">
    <property type="entry name" value="NAD(P)-binding Rossmann-fold domains"/>
    <property type="match status" value="1"/>
</dbReference>
<keyword evidence="7 10" id="KW-0560">Oxidoreductase</keyword>
<feature type="domain" description="Pyrroline-5-carboxylate reductase catalytic N-terminal" evidence="13">
    <location>
        <begin position="7"/>
        <end position="101"/>
    </location>
</feature>
<evidence type="ECO:0000256" key="2">
    <source>
        <dbReference type="ARBA" id="ARBA00005525"/>
    </source>
</evidence>
<keyword evidence="4 10" id="KW-0028">Amino-acid biosynthesis</keyword>
<keyword evidence="16" id="KW-1185">Reference proteome</keyword>
<feature type="binding site" evidence="12">
    <location>
        <begin position="11"/>
        <end position="16"/>
    </location>
    <ligand>
        <name>NADP(+)</name>
        <dbReference type="ChEBI" id="CHEBI:58349"/>
    </ligand>
</feature>
<comment type="catalytic activity">
    <reaction evidence="8 10">
        <text>L-proline + NAD(+) = (S)-1-pyrroline-5-carboxylate + NADH + 2 H(+)</text>
        <dbReference type="Rhea" id="RHEA:14105"/>
        <dbReference type="ChEBI" id="CHEBI:15378"/>
        <dbReference type="ChEBI" id="CHEBI:17388"/>
        <dbReference type="ChEBI" id="CHEBI:57540"/>
        <dbReference type="ChEBI" id="CHEBI:57945"/>
        <dbReference type="ChEBI" id="CHEBI:60039"/>
        <dbReference type="EC" id="1.5.1.2"/>
    </reaction>
</comment>
<dbReference type="GO" id="GO:0055129">
    <property type="term" value="P:L-proline biosynthetic process"/>
    <property type="evidence" value="ECO:0007669"/>
    <property type="project" value="UniProtKB-UniRule"/>
</dbReference>
<evidence type="ECO:0000313" key="16">
    <source>
        <dbReference type="Proteomes" id="UP000528457"/>
    </source>
</evidence>
<keyword evidence="5 10" id="KW-0641">Proline biosynthesis</keyword>
<evidence type="ECO:0000259" key="13">
    <source>
        <dbReference type="Pfam" id="PF03807"/>
    </source>
</evidence>
<evidence type="ECO:0000256" key="4">
    <source>
        <dbReference type="ARBA" id="ARBA00022605"/>
    </source>
</evidence>
<comment type="function">
    <text evidence="10">Catalyzes the reduction of 1-pyrroline-5-carboxylate (PCA) to L-proline.</text>
</comment>
<comment type="pathway">
    <text evidence="1 10">Amino-acid biosynthesis; L-proline biosynthesis; L-proline from L-glutamate 5-semialdehyde: step 1/1.</text>
</comment>
<dbReference type="PANTHER" id="PTHR11645:SF0">
    <property type="entry name" value="PYRROLINE-5-CARBOXYLATE REDUCTASE 3"/>
    <property type="match status" value="1"/>
</dbReference>
<evidence type="ECO:0000256" key="11">
    <source>
        <dbReference type="NCBIfam" id="TIGR00112"/>
    </source>
</evidence>
<dbReference type="InterPro" id="IPR028939">
    <property type="entry name" value="P5C_Rdtase_cat_N"/>
</dbReference>
<dbReference type="FunCoup" id="A0A7X0MTU0">
    <property type="interactions" value="530"/>
</dbReference>
<organism evidence="15 16">
    <name type="scientific">Pseudoteredinibacter isoporae</name>
    <dbReference type="NCBI Taxonomy" id="570281"/>
    <lineage>
        <taxon>Bacteria</taxon>
        <taxon>Pseudomonadati</taxon>
        <taxon>Pseudomonadota</taxon>
        <taxon>Gammaproteobacteria</taxon>
        <taxon>Cellvibrionales</taxon>
        <taxon>Cellvibrionaceae</taxon>
        <taxon>Pseudoteredinibacter</taxon>
    </lineage>
</organism>
<evidence type="ECO:0000256" key="8">
    <source>
        <dbReference type="ARBA" id="ARBA00050547"/>
    </source>
</evidence>
<evidence type="ECO:0000256" key="5">
    <source>
        <dbReference type="ARBA" id="ARBA00022650"/>
    </source>
</evidence>
<reference evidence="15 16" key="1">
    <citation type="submission" date="2020-08" db="EMBL/GenBank/DDBJ databases">
        <title>Genomic Encyclopedia of Type Strains, Phase IV (KMG-IV): sequencing the most valuable type-strain genomes for metagenomic binning, comparative biology and taxonomic classification.</title>
        <authorList>
            <person name="Goeker M."/>
        </authorList>
    </citation>
    <scope>NUCLEOTIDE SEQUENCE [LARGE SCALE GENOMIC DNA]</scope>
    <source>
        <strain evidence="15 16">DSM 22368</strain>
    </source>
</reference>
<dbReference type="Gene3D" id="3.40.50.720">
    <property type="entry name" value="NAD(P)-binding Rossmann-like Domain"/>
    <property type="match status" value="1"/>
</dbReference>
<dbReference type="InterPro" id="IPR008927">
    <property type="entry name" value="6-PGluconate_DH-like_C_sf"/>
</dbReference>
<dbReference type="InParanoid" id="A0A7X0MTU0"/>
<dbReference type="HAMAP" id="MF_01925">
    <property type="entry name" value="P5C_reductase"/>
    <property type="match status" value="1"/>
</dbReference>
<dbReference type="FunFam" id="3.40.50.720:FF:000105">
    <property type="entry name" value="Pyrroline-5-carboxylate reductase"/>
    <property type="match status" value="1"/>
</dbReference>
<accession>A0A7X0MTU0</accession>
<protein>
    <recommendedName>
        <fullName evidence="10 11">Pyrroline-5-carboxylate reductase</fullName>
        <shortName evidence="10">P5C reductase</shortName>
        <shortName evidence="10">P5CR</shortName>
        <ecNumber evidence="10 11">1.5.1.2</ecNumber>
    </recommendedName>
    <alternativeName>
        <fullName evidence="10">PCA reductase</fullName>
    </alternativeName>
</protein>
<comment type="similarity">
    <text evidence="2 10">Belongs to the pyrroline-5-carboxylate reductase family.</text>
</comment>
<name>A0A7X0MTU0_9GAMM</name>
<comment type="catalytic activity">
    <reaction evidence="9 10">
        <text>L-proline + NADP(+) = (S)-1-pyrroline-5-carboxylate + NADPH + 2 H(+)</text>
        <dbReference type="Rhea" id="RHEA:14109"/>
        <dbReference type="ChEBI" id="CHEBI:15378"/>
        <dbReference type="ChEBI" id="CHEBI:17388"/>
        <dbReference type="ChEBI" id="CHEBI:57783"/>
        <dbReference type="ChEBI" id="CHEBI:58349"/>
        <dbReference type="ChEBI" id="CHEBI:60039"/>
        <dbReference type="EC" id="1.5.1.2"/>
    </reaction>
</comment>
<sequence length="274" mass="28741">MNKTAPKIAFIGAGNMSSAVIGGMLKGHFSAEQIIACAPSDKNLKPLSEQFGVHTDHDNARACAAADVVVLGVKPQMLKQVAGDIKAHLAHKPLIISLAAGIPLASLSEWLGEDLAIVRSMPNTPSLVGVGAAGLYANDNCSAEQRDIAESIQASVGIVKWLEEEALIDSIIAVSGSGPAYFFLAMEAMINEGVQQGLDRDSATELTIQTVLGAATLAQNSNVDVLELRRRVTSPGGTTAQAIAHFEEHGLRELFSGAMQACSNRAREMAKELG</sequence>
<dbReference type="InterPro" id="IPR029036">
    <property type="entry name" value="P5CR_dimer"/>
</dbReference>
<keyword evidence="6 10" id="KW-0521">NADP</keyword>
<keyword evidence="3 10" id="KW-0963">Cytoplasm</keyword>
<evidence type="ECO:0000256" key="3">
    <source>
        <dbReference type="ARBA" id="ARBA00022490"/>
    </source>
</evidence>
<dbReference type="Pfam" id="PF03807">
    <property type="entry name" value="F420_oxidored"/>
    <property type="match status" value="1"/>
</dbReference>
<dbReference type="PANTHER" id="PTHR11645">
    <property type="entry name" value="PYRROLINE-5-CARBOXYLATE REDUCTASE"/>
    <property type="match status" value="1"/>
</dbReference>
<dbReference type="AlphaFoldDB" id="A0A7X0MTU0"/>
<comment type="subcellular location">
    <subcellularLocation>
        <location evidence="10">Cytoplasm</location>
    </subcellularLocation>
</comment>
<dbReference type="Pfam" id="PF14748">
    <property type="entry name" value="P5CR_dimer"/>
    <property type="match status" value="1"/>
</dbReference>
<dbReference type="EC" id="1.5.1.2" evidence="10 11"/>